<organism evidence="2 3">
    <name type="scientific">Chitinophaga agri</name>
    <dbReference type="NCBI Taxonomy" id="2703787"/>
    <lineage>
        <taxon>Bacteria</taxon>
        <taxon>Pseudomonadati</taxon>
        <taxon>Bacteroidota</taxon>
        <taxon>Chitinophagia</taxon>
        <taxon>Chitinophagales</taxon>
        <taxon>Chitinophagaceae</taxon>
        <taxon>Chitinophaga</taxon>
    </lineage>
</organism>
<feature type="chain" id="PRO_5025393124" evidence="1">
    <location>
        <begin position="22"/>
        <end position="336"/>
    </location>
</feature>
<protein>
    <submittedName>
        <fullName evidence="2">Uncharacterized protein</fullName>
    </submittedName>
</protein>
<dbReference type="RefSeq" id="WP_162330886.1">
    <property type="nucleotide sequence ID" value="NZ_CP048113.1"/>
</dbReference>
<dbReference type="Proteomes" id="UP000476411">
    <property type="component" value="Chromosome"/>
</dbReference>
<feature type="signal peptide" evidence="1">
    <location>
        <begin position="1"/>
        <end position="21"/>
    </location>
</feature>
<gene>
    <name evidence="2" type="ORF">GWR21_06170</name>
</gene>
<evidence type="ECO:0000313" key="3">
    <source>
        <dbReference type="Proteomes" id="UP000476411"/>
    </source>
</evidence>
<sequence>MRLIPLYLLLFCMIVPVTAFCQSPSGSEALIKVFEKVLKEKRDQWAKSNYNSIVFVPDVDLKQAAVFRQLKVTSFDSVSYYMPTQDKSSKFLHFFPAPVDSVYSNGELQLKFPTGGFSMIEEMNLSKSLTFRGDTIIYRTDSARSVKYPGTYGLRIMNDKNSNVKARLSYAWYLPEGYEYISYTSNRKGYWQREGSLIHFVADFDENNFIFDIRFRKKHAQPAILLGRTVKYAKTITVTGDTVRLFVNDAEKEDGDIISLNLNGEWIVKGLEVSKSGARIIVPLTHKKNYLIMHAENLGSIPPNTAAMQINDGTKLHEIILNSDAGKSEGILFVRP</sequence>
<reference evidence="2 3" key="1">
    <citation type="submission" date="2020-01" db="EMBL/GenBank/DDBJ databases">
        <title>Complete genome sequence of Chitinophaga sp. H33E-04 isolated from quinoa roots.</title>
        <authorList>
            <person name="Weon H.-Y."/>
            <person name="Lee S.A."/>
        </authorList>
    </citation>
    <scope>NUCLEOTIDE SEQUENCE [LARGE SCALE GENOMIC DNA]</scope>
    <source>
        <strain evidence="2 3">H33E-04</strain>
    </source>
</reference>
<keyword evidence="1" id="KW-0732">Signal</keyword>
<evidence type="ECO:0000313" key="2">
    <source>
        <dbReference type="EMBL" id="QHS59187.1"/>
    </source>
</evidence>
<dbReference type="AlphaFoldDB" id="A0A6B9ZAL1"/>
<proteinExistence type="predicted"/>
<keyword evidence="3" id="KW-1185">Reference proteome</keyword>
<accession>A0A6B9ZAL1</accession>
<dbReference type="EMBL" id="CP048113">
    <property type="protein sequence ID" value="QHS59187.1"/>
    <property type="molecule type" value="Genomic_DNA"/>
</dbReference>
<evidence type="ECO:0000256" key="1">
    <source>
        <dbReference type="SAM" id="SignalP"/>
    </source>
</evidence>
<dbReference type="KEGG" id="chih:GWR21_06170"/>
<name>A0A6B9ZAL1_9BACT</name>